<gene>
    <name evidence="1" type="ORF">PILCRDRAFT_199296</name>
</gene>
<name>A0A0C3BTH7_PILCF</name>
<reference evidence="2" key="2">
    <citation type="submission" date="2015-01" db="EMBL/GenBank/DDBJ databases">
        <title>Evolutionary Origins and Diversification of the Mycorrhizal Mutualists.</title>
        <authorList>
            <consortium name="DOE Joint Genome Institute"/>
            <consortium name="Mycorrhizal Genomics Consortium"/>
            <person name="Kohler A."/>
            <person name="Kuo A."/>
            <person name="Nagy L.G."/>
            <person name="Floudas D."/>
            <person name="Copeland A."/>
            <person name="Barry K.W."/>
            <person name="Cichocki N."/>
            <person name="Veneault-Fourrey C."/>
            <person name="LaButti K."/>
            <person name="Lindquist E.A."/>
            <person name="Lipzen A."/>
            <person name="Lundell T."/>
            <person name="Morin E."/>
            <person name="Murat C."/>
            <person name="Riley R."/>
            <person name="Ohm R."/>
            <person name="Sun H."/>
            <person name="Tunlid A."/>
            <person name="Henrissat B."/>
            <person name="Grigoriev I.V."/>
            <person name="Hibbett D.S."/>
            <person name="Martin F."/>
        </authorList>
    </citation>
    <scope>NUCLEOTIDE SEQUENCE [LARGE SCALE GENOMIC DNA]</scope>
    <source>
        <strain evidence="2">F 1598</strain>
    </source>
</reference>
<protein>
    <submittedName>
        <fullName evidence="1">Uncharacterized protein</fullName>
    </submittedName>
</protein>
<proteinExistence type="predicted"/>
<dbReference type="HOGENOM" id="CLU_2688654_0_0_1"/>
<dbReference type="EMBL" id="KN832974">
    <property type="protein sequence ID" value="KIM89868.1"/>
    <property type="molecule type" value="Genomic_DNA"/>
</dbReference>
<keyword evidence="2" id="KW-1185">Reference proteome</keyword>
<sequence>MIHTTRSLSWGGRGLRALEVHIAESWGWCTWSLLEVDNQGLGCVVDSILCSILVIILPRTCLFKIRAVRWSTEY</sequence>
<dbReference type="InParanoid" id="A0A0C3BTH7"/>
<reference evidence="1 2" key="1">
    <citation type="submission" date="2014-04" db="EMBL/GenBank/DDBJ databases">
        <authorList>
            <consortium name="DOE Joint Genome Institute"/>
            <person name="Kuo A."/>
            <person name="Tarkka M."/>
            <person name="Buscot F."/>
            <person name="Kohler A."/>
            <person name="Nagy L.G."/>
            <person name="Floudas D."/>
            <person name="Copeland A."/>
            <person name="Barry K.W."/>
            <person name="Cichocki N."/>
            <person name="Veneault-Fourrey C."/>
            <person name="LaButti K."/>
            <person name="Lindquist E.A."/>
            <person name="Lipzen A."/>
            <person name="Lundell T."/>
            <person name="Morin E."/>
            <person name="Murat C."/>
            <person name="Sun H."/>
            <person name="Tunlid A."/>
            <person name="Henrissat B."/>
            <person name="Grigoriev I.V."/>
            <person name="Hibbett D.S."/>
            <person name="Martin F."/>
            <person name="Nordberg H.P."/>
            <person name="Cantor M.N."/>
            <person name="Hua S.X."/>
        </authorList>
    </citation>
    <scope>NUCLEOTIDE SEQUENCE [LARGE SCALE GENOMIC DNA]</scope>
    <source>
        <strain evidence="1 2">F 1598</strain>
    </source>
</reference>
<evidence type="ECO:0000313" key="2">
    <source>
        <dbReference type="Proteomes" id="UP000054166"/>
    </source>
</evidence>
<dbReference type="AlphaFoldDB" id="A0A0C3BTH7"/>
<evidence type="ECO:0000313" key="1">
    <source>
        <dbReference type="EMBL" id="KIM89868.1"/>
    </source>
</evidence>
<dbReference type="Proteomes" id="UP000054166">
    <property type="component" value="Unassembled WGS sequence"/>
</dbReference>
<organism evidence="1 2">
    <name type="scientific">Piloderma croceum (strain F 1598)</name>
    <dbReference type="NCBI Taxonomy" id="765440"/>
    <lineage>
        <taxon>Eukaryota</taxon>
        <taxon>Fungi</taxon>
        <taxon>Dikarya</taxon>
        <taxon>Basidiomycota</taxon>
        <taxon>Agaricomycotina</taxon>
        <taxon>Agaricomycetes</taxon>
        <taxon>Agaricomycetidae</taxon>
        <taxon>Atheliales</taxon>
        <taxon>Atheliaceae</taxon>
        <taxon>Piloderma</taxon>
    </lineage>
</organism>
<accession>A0A0C3BTH7</accession>